<reference evidence="1 2" key="1">
    <citation type="submission" date="2021-06" db="EMBL/GenBank/DDBJ databases">
        <title>Caerostris darwini draft genome.</title>
        <authorList>
            <person name="Kono N."/>
            <person name="Arakawa K."/>
        </authorList>
    </citation>
    <scope>NUCLEOTIDE SEQUENCE [LARGE SCALE GENOMIC DNA]</scope>
</reference>
<evidence type="ECO:0000313" key="1">
    <source>
        <dbReference type="EMBL" id="GIY70108.1"/>
    </source>
</evidence>
<sequence>MVEVSPFLDASFDTYALLPMNSFVCQKQDETVKEVPGYSFFISREKPILASMEKGYISILEFNSKSGSSPCEQYYGVYNIRKIDSLGKTVDFLVENGI</sequence>
<dbReference type="EMBL" id="BPLQ01013133">
    <property type="protein sequence ID" value="GIY70108.1"/>
    <property type="molecule type" value="Genomic_DNA"/>
</dbReference>
<proteinExistence type="predicted"/>
<dbReference type="Proteomes" id="UP001054837">
    <property type="component" value="Unassembled WGS sequence"/>
</dbReference>
<dbReference type="AlphaFoldDB" id="A0AAV4VJ86"/>
<organism evidence="1 2">
    <name type="scientific">Caerostris darwini</name>
    <dbReference type="NCBI Taxonomy" id="1538125"/>
    <lineage>
        <taxon>Eukaryota</taxon>
        <taxon>Metazoa</taxon>
        <taxon>Ecdysozoa</taxon>
        <taxon>Arthropoda</taxon>
        <taxon>Chelicerata</taxon>
        <taxon>Arachnida</taxon>
        <taxon>Araneae</taxon>
        <taxon>Araneomorphae</taxon>
        <taxon>Entelegynae</taxon>
        <taxon>Araneoidea</taxon>
        <taxon>Araneidae</taxon>
        <taxon>Caerostris</taxon>
    </lineage>
</organism>
<accession>A0AAV4VJ86</accession>
<protein>
    <submittedName>
        <fullName evidence="1">Uncharacterized protein</fullName>
    </submittedName>
</protein>
<keyword evidence="2" id="KW-1185">Reference proteome</keyword>
<name>A0AAV4VJ86_9ARAC</name>
<gene>
    <name evidence="1" type="ORF">CDAR_541001</name>
</gene>
<comment type="caution">
    <text evidence="1">The sequence shown here is derived from an EMBL/GenBank/DDBJ whole genome shotgun (WGS) entry which is preliminary data.</text>
</comment>
<evidence type="ECO:0000313" key="2">
    <source>
        <dbReference type="Proteomes" id="UP001054837"/>
    </source>
</evidence>